<protein>
    <submittedName>
        <fullName evidence="9">FAD-binding monooxygenase acrE</fullName>
    </submittedName>
</protein>
<evidence type="ECO:0000256" key="5">
    <source>
        <dbReference type="ARBA" id="ARBA00022857"/>
    </source>
</evidence>
<evidence type="ECO:0000256" key="2">
    <source>
        <dbReference type="ARBA" id="ARBA00010139"/>
    </source>
</evidence>
<dbReference type="Gene3D" id="3.50.50.60">
    <property type="entry name" value="FAD/NAD(P)-binding domain"/>
    <property type="match status" value="3"/>
</dbReference>
<keyword evidence="5" id="KW-0521">NADP</keyword>
<proteinExistence type="inferred from homology"/>
<organism evidence="9 10">
    <name type="scientific">Passalora fulva</name>
    <name type="common">Tomato leaf mold</name>
    <name type="synonym">Cladosporium fulvum</name>
    <dbReference type="NCBI Taxonomy" id="5499"/>
    <lineage>
        <taxon>Eukaryota</taxon>
        <taxon>Fungi</taxon>
        <taxon>Dikarya</taxon>
        <taxon>Ascomycota</taxon>
        <taxon>Pezizomycotina</taxon>
        <taxon>Dothideomycetes</taxon>
        <taxon>Dothideomycetidae</taxon>
        <taxon>Mycosphaerellales</taxon>
        <taxon>Mycosphaerellaceae</taxon>
        <taxon>Fulvia</taxon>
    </lineage>
</organism>
<dbReference type="RefSeq" id="XP_047761791.1">
    <property type="nucleotide sequence ID" value="XM_047904895.1"/>
</dbReference>
<keyword evidence="7 9" id="KW-0503">Monooxygenase</keyword>
<dbReference type="Proteomes" id="UP000756132">
    <property type="component" value="Chromosome 5"/>
</dbReference>
<evidence type="ECO:0000313" key="10">
    <source>
        <dbReference type="Proteomes" id="UP000756132"/>
    </source>
</evidence>
<dbReference type="InterPro" id="IPR023753">
    <property type="entry name" value="FAD/NAD-binding_dom"/>
</dbReference>
<dbReference type="SUPFAM" id="SSF51905">
    <property type="entry name" value="FAD/NAD(P)-binding domain"/>
    <property type="match status" value="2"/>
</dbReference>
<evidence type="ECO:0000256" key="6">
    <source>
        <dbReference type="ARBA" id="ARBA00023002"/>
    </source>
</evidence>
<dbReference type="GO" id="GO:0004497">
    <property type="term" value="F:monooxygenase activity"/>
    <property type="evidence" value="ECO:0007669"/>
    <property type="project" value="UniProtKB-KW"/>
</dbReference>
<comment type="similarity">
    <text evidence="2">Belongs to the FAD-binding monooxygenase family.</text>
</comment>
<gene>
    <name evidence="9" type="ORF">CLAFUR5_05747</name>
</gene>
<comment type="cofactor">
    <cofactor evidence="1">
        <name>FAD</name>
        <dbReference type="ChEBI" id="CHEBI:57692"/>
    </cofactor>
</comment>
<sequence>MGTPRSMTNPKLKTQLWEYGKRRRTDGVYADNLEVDALVVGGGFGGIFCFWSLRNAGLNPVMFEAGSGYGGTWRWNCYPGAMVDSEVPEYQLSIPETWKTYDWPNNYPSYHELRNYFDHCDKMLDISSRTAFETVVTGATFNTKEGRWRVSTADGRTAKAKYLVIAAGFAAKRYVPNWHGIEKFKGFVSHSSFWPDDEIDVKDKKCAIIGTGATGVQITQAWGPKAGHLKVFQRTPNLTVPMRLRNLTVEEQTEGKKWYPELFQFREKCFGGFLYTFSEKSCFEDSPEEREAFFEKLWTDGGFRYWLGNYKDYLHSPQANRAVYDFWQKKQAVRIKDPRKRDILVPKEPPHPWGVKRPCLEYGYFEQFNRPNVDVVDIKKNPIQEFNENGIKLRDGTQHDFDVIVIATGFDVVTGGMTAMGLTALNGETLEQQWKKAAYTYLGTTVSGYPNMVRGDYQRVQCLPRACLLITLQFHLYGPQGPTLLSNGPTSVEIQGRWITDVIKKCEREGIKYINATEEASKDWKRKINELSDVSLFPTTKSTYMGGSDPKKAFEQTNYPGGEYNYHQEIRSVLPDLKGFDVVKA</sequence>
<evidence type="ECO:0000256" key="4">
    <source>
        <dbReference type="ARBA" id="ARBA00022827"/>
    </source>
</evidence>
<keyword evidence="4" id="KW-0274">FAD</keyword>
<reference evidence="9" key="1">
    <citation type="submission" date="2021-12" db="EMBL/GenBank/DDBJ databases">
        <authorList>
            <person name="Zaccaron A."/>
            <person name="Stergiopoulos I."/>
        </authorList>
    </citation>
    <scope>NUCLEOTIDE SEQUENCE</scope>
    <source>
        <strain evidence="9">Race5_Kim</strain>
    </source>
</reference>
<dbReference type="InterPro" id="IPR050775">
    <property type="entry name" value="FAD-binding_Monooxygenases"/>
</dbReference>
<keyword evidence="6" id="KW-0560">Oxidoreductase</keyword>
<evidence type="ECO:0000256" key="1">
    <source>
        <dbReference type="ARBA" id="ARBA00001974"/>
    </source>
</evidence>
<keyword evidence="10" id="KW-1185">Reference proteome</keyword>
<name>A0A9Q8LHE2_PASFU</name>
<evidence type="ECO:0000256" key="3">
    <source>
        <dbReference type="ARBA" id="ARBA00022630"/>
    </source>
</evidence>
<feature type="domain" description="FAD/NAD(P)-binding" evidence="8">
    <location>
        <begin position="36"/>
        <end position="239"/>
    </location>
</feature>
<dbReference type="PRINTS" id="PR00411">
    <property type="entry name" value="PNDRDTASEI"/>
</dbReference>
<dbReference type="GeneID" id="71985625"/>
<keyword evidence="3" id="KW-0285">Flavoprotein</keyword>
<dbReference type="KEGG" id="ffu:CLAFUR5_05747"/>
<accession>A0A9Q8LHE2</accession>
<dbReference type="PANTHER" id="PTHR43098:SF3">
    <property type="entry name" value="L-ORNITHINE N(5)-MONOOXYGENASE-RELATED"/>
    <property type="match status" value="1"/>
</dbReference>
<dbReference type="PANTHER" id="PTHR43098">
    <property type="entry name" value="L-ORNITHINE N(5)-MONOOXYGENASE-RELATED"/>
    <property type="match status" value="1"/>
</dbReference>
<evidence type="ECO:0000256" key="7">
    <source>
        <dbReference type="ARBA" id="ARBA00023033"/>
    </source>
</evidence>
<reference evidence="9" key="2">
    <citation type="journal article" date="2022" name="Microb. Genom.">
        <title>A chromosome-scale genome assembly of the tomato pathogen Cladosporium fulvum reveals a compartmentalized genome architecture and the presence of a dispensable chromosome.</title>
        <authorList>
            <person name="Zaccaron A.Z."/>
            <person name="Chen L.H."/>
            <person name="Samaras A."/>
            <person name="Stergiopoulos I."/>
        </authorList>
    </citation>
    <scope>NUCLEOTIDE SEQUENCE</scope>
    <source>
        <strain evidence="9">Race5_Kim</strain>
    </source>
</reference>
<evidence type="ECO:0000259" key="8">
    <source>
        <dbReference type="Pfam" id="PF07992"/>
    </source>
</evidence>
<dbReference type="InterPro" id="IPR036188">
    <property type="entry name" value="FAD/NAD-bd_sf"/>
</dbReference>
<dbReference type="Pfam" id="PF07992">
    <property type="entry name" value="Pyr_redox_2"/>
    <property type="match status" value="1"/>
</dbReference>
<dbReference type="OrthoDB" id="66881at2759"/>
<dbReference type="AlphaFoldDB" id="A0A9Q8LHE2"/>
<dbReference type="EMBL" id="CP090167">
    <property type="protein sequence ID" value="UJO17425.1"/>
    <property type="molecule type" value="Genomic_DNA"/>
</dbReference>
<evidence type="ECO:0000313" key="9">
    <source>
        <dbReference type="EMBL" id="UJO17425.1"/>
    </source>
</evidence>